<feature type="compositionally biased region" description="Low complexity" evidence="1">
    <location>
        <begin position="145"/>
        <end position="156"/>
    </location>
</feature>
<feature type="compositionally biased region" description="Basic residues" evidence="1">
    <location>
        <begin position="423"/>
        <end position="435"/>
    </location>
</feature>
<feature type="compositionally biased region" description="Acidic residues" evidence="1">
    <location>
        <begin position="605"/>
        <end position="617"/>
    </location>
</feature>
<dbReference type="Proteomes" id="UP000244073">
    <property type="component" value="Unassembled WGS sequence"/>
</dbReference>
<feature type="compositionally biased region" description="Basic and acidic residues" evidence="1">
    <location>
        <begin position="1"/>
        <end position="10"/>
    </location>
</feature>
<feature type="compositionally biased region" description="Polar residues" evidence="1">
    <location>
        <begin position="220"/>
        <end position="231"/>
    </location>
</feature>
<feature type="compositionally biased region" description="Low complexity" evidence="1">
    <location>
        <begin position="119"/>
        <end position="137"/>
    </location>
</feature>
<dbReference type="OrthoDB" id="4188028at2759"/>
<dbReference type="AlphaFoldDB" id="A0A2T5LN94"/>
<feature type="region of interest" description="Disordered" evidence="1">
    <location>
        <begin position="344"/>
        <end position="489"/>
    </location>
</feature>
<feature type="region of interest" description="Disordered" evidence="1">
    <location>
        <begin position="1"/>
        <end position="98"/>
    </location>
</feature>
<reference evidence="2 3" key="1">
    <citation type="journal article" date="2018" name="Proc. Natl. Acad. Sci. U.S.A.">
        <title>Linking secondary metabolites to gene clusters through genome sequencing of six diverse Aspergillus species.</title>
        <authorList>
            <person name="Kaerboelling I."/>
            <person name="Vesth T.C."/>
            <person name="Frisvad J.C."/>
            <person name="Nybo J.L."/>
            <person name="Theobald S."/>
            <person name="Kuo A."/>
            <person name="Bowyer P."/>
            <person name="Matsuda Y."/>
            <person name="Mondo S."/>
            <person name="Lyhne E.K."/>
            <person name="Kogle M.E."/>
            <person name="Clum A."/>
            <person name="Lipzen A."/>
            <person name="Salamov A."/>
            <person name="Ngan C.Y."/>
            <person name="Daum C."/>
            <person name="Chiniquy J."/>
            <person name="Barry K."/>
            <person name="LaButti K."/>
            <person name="Haridas S."/>
            <person name="Simmons B.A."/>
            <person name="Magnuson J.K."/>
            <person name="Mortensen U.H."/>
            <person name="Larsen T.O."/>
            <person name="Grigoriev I.V."/>
            <person name="Baker S.E."/>
            <person name="Andersen M.R."/>
        </authorList>
    </citation>
    <scope>NUCLEOTIDE SEQUENCE [LARGE SCALE GENOMIC DNA]</scope>
    <source>
        <strain evidence="2 3">IBT 24754</strain>
    </source>
</reference>
<protein>
    <submittedName>
        <fullName evidence="2">Uncharacterized protein</fullName>
    </submittedName>
</protein>
<accession>A0A2T5LN94</accession>
<sequence length="855" mass="92840">MAGVKRKLDAGHGGATASGGNTTVPGTSRDSSLSFVDSVGDIRVTRSLRSSRDARAGQNDNVKNSNTTSSTNSNSGNQNSTATFGGGSANKYGPNRPSRIITLSTRNARANTLAMAKNATPVSTPAPASTPSVPSSTRETRNSRSRAAAPAVPASSTQLDATPSALSTVPETPRAKRVKRGSVAEETPRTTRQSARLRAHFLPGENGFTDTPPGPKQLEDSPSTAIAPNTRTRNRSRQFADGINDTPRSVPTTLAASLVKSPPPGDIAPETVDVSKHPESEPRDLLDSTLESPKGTVSNNYHNYNHESPDPQIEEELKTMPTASSPTLSRKRKSLESEERIAAIATRASISPNKKPKMEDVEVHRASEPLLPNGNGSRLEDVLSPPGNATDPKVDEGSRQITEEIEESTPDNAAELTTGKAVRGGRNRGRGRGARNRTSARFGPNRRGRGGARTARSGRTGRQHDRSSDVELERSPSPSAATQKLRDRQRELDKAFRKVAAAQRLALAVLATQSERRLARDKNAHKVVPEYDEINLVLKSYLQEKQEIIRREYELKVEQENRVFNAGKEAIEERFRASARYIQEEHLLASHGEYMTFIEGRRAAEDDEHTETDGSESENERGRIAPPTRQIYRGFNSSYVRNPAGAAAYERAAFGWDDFVQRAKLGDDIDPQMKEMREAGPFAGLPADEIIQILLDATGIVEVHQEAPVNKEINPPVFVDVRPTALTALADAAAAAEIPRLPLSQATPRLSTHRALLPQPSQPQIPHAHPDPRPFVLPPPTPRGQPRRLLPAGQQILPINEQLGLPDPFASRSGPPQLPPPPGSNFHRPPLPGYLTGHHPPSLFYPPPPHPRPPY</sequence>
<feature type="region of interest" description="Disordered" evidence="1">
    <location>
        <begin position="116"/>
        <end position="310"/>
    </location>
</feature>
<feature type="compositionally biased region" description="Polar residues" evidence="1">
    <location>
        <begin position="289"/>
        <end position="303"/>
    </location>
</feature>
<feature type="compositionally biased region" description="Basic and acidic residues" evidence="1">
    <location>
        <begin position="356"/>
        <end position="367"/>
    </location>
</feature>
<feature type="compositionally biased region" description="Basic and acidic residues" evidence="1">
    <location>
        <begin position="273"/>
        <end position="286"/>
    </location>
</feature>
<evidence type="ECO:0000313" key="2">
    <source>
        <dbReference type="EMBL" id="PTU17755.1"/>
    </source>
</evidence>
<feature type="compositionally biased region" description="Pro residues" evidence="1">
    <location>
        <begin position="773"/>
        <end position="783"/>
    </location>
</feature>
<name>A0A2T5LN94_9EURO</name>
<feature type="region of interest" description="Disordered" evidence="1">
    <location>
        <begin position="604"/>
        <end position="627"/>
    </location>
</feature>
<evidence type="ECO:0000313" key="3">
    <source>
        <dbReference type="Proteomes" id="UP000244073"/>
    </source>
</evidence>
<feature type="compositionally biased region" description="Polar residues" evidence="1">
    <location>
        <begin position="246"/>
        <end position="255"/>
    </location>
</feature>
<organism evidence="2 3">
    <name type="scientific">Aspergillus ochraceoroseus IBT 24754</name>
    <dbReference type="NCBI Taxonomy" id="1392256"/>
    <lineage>
        <taxon>Eukaryota</taxon>
        <taxon>Fungi</taxon>
        <taxon>Dikarya</taxon>
        <taxon>Ascomycota</taxon>
        <taxon>Pezizomycotina</taxon>
        <taxon>Eurotiomycetes</taxon>
        <taxon>Eurotiomycetidae</taxon>
        <taxon>Eurotiales</taxon>
        <taxon>Aspergillaceae</taxon>
        <taxon>Aspergillus</taxon>
        <taxon>Aspergillus subgen. Nidulantes</taxon>
    </lineage>
</organism>
<feature type="compositionally biased region" description="Low complexity" evidence="1">
    <location>
        <begin position="64"/>
        <end position="83"/>
    </location>
</feature>
<feature type="compositionally biased region" description="Polar residues" evidence="1">
    <location>
        <begin position="157"/>
        <end position="170"/>
    </location>
</feature>
<evidence type="ECO:0000256" key="1">
    <source>
        <dbReference type="SAM" id="MobiDB-lite"/>
    </source>
</evidence>
<feature type="compositionally biased region" description="Polar residues" evidence="1">
    <location>
        <begin position="18"/>
        <end position="35"/>
    </location>
</feature>
<proteinExistence type="predicted"/>
<gene>
    <name evidence="2" type="ORF">P175DRAFT_0445167</name>
</gene>
<feature type="region of interest" description="Disordered" evidence="1">
    <location>
        <begin position="803"/>
        <end position="855"/>
    </location>
</feature>
<feature type="region of interest" description="Disordered" evidence="1">
    <location>
        <begin position="757"/>
        <end position="788"/>
    </location>
</feature>
<feature type="compositionally biased region" description="Basic and acidic residues" evidence="1">
    <location>
        <begin position="462"/>
        <end position="474"/>
    </location>
</feature>
<dbReference type="EMBL" id="MSFN02000009">
    <property type="protein sequence ID" value="PTU17755.1"/>
    <property type="molecule type" value="Genomic_DNA"/>
</dbReference>
<feature type="compositionally biased region" description="Pro residues" evidence="1">
    <location>
        <begin position="843"/>
        <end position="855"/>
    </location>
</feature>
<dbReference type="VEuPathDB" id="FungiDB:P175DRAFT_0445167"/>
<dbReference type="GeneID" id="63811149"/>
<dbReference type="RefSeq" id="XP_040749147.1">
    <property type="nucleotide sequence ID" value="XM_040894267.1"/>
</dbReference>
<comment type="caution">
    <text evidence="2">The sequence shown here is derived from an EMBL/GenBank/DDBJ whole genome shotgun (WGS) entry which is preliminary data.</text>
</comment>
<feature type="compositionally biased region" description="Basic and acidic residues" evidence="1">
    <location>
        <begin position="392"/>
        <end position="402"/>
    </location>
</feature>